<feature type="domain" description="MacB-like periplasmic core" evidence="10">
    <location>
        <begin position="24"/>
        <end position="127"/>
    </location>
</feature>
<reference evidence="11 12" key="1">
    <citation type="submission" date="2021-12" db="EMBL/GenBank/DDBJ databases">
        <title>Discovery of the Pendulisporaceae a myxobacterial family with distinct sporulation behavior and unique specialized metabolism.</title>
        <authorList>
            <person name="Garcia R."/>
            <person name="Popoff A."/>
            <person name="Bader C.D."/>
            <person name="Loehr J."/>
            <person name="Walesch S."/>
            <person name="Walt C."/>
            <person name="Boldt J."/>
            <person name="Bunk B."/>
            <person name="Haeckl F.J.F.P.J."/>
            <person name="Gunesch A.P."/>
            <person name="Birkelbach J."/>
            <person name="Nuebel U."/>
            <person name="Pietschmann T."/>
            <person name="Bach T."/>
            <person name="Mueller R."/>
        </authorList>
    </citation>
    <scope>NUCLEOTIDE SEQUENCE [LARGE SCALE GENOMIC DNA]</scope>
    <source>
        <strain evidence="11 12">MSr11954</strain>
    </source>
</reference>
<keyword evidence="5 8" id="KW-1133">Transmembrane helix</keyword>
<evidence type="ECO:0000256" key="2">
    <source>
        <dbReference type="ARBA" id="ARBA00005236"/>
    </source>
</evidence>
<dbReference type="InterPro" id="IPR003838">
    <property type="entry name" value="ABC3_permease_C"/>
</dbReference>
<sequence>MGYPLSLAIRYMGAKKRASISAGTAFAILGVMLGVAALSIVMSVTGGFKDQFREKVLGVNAHVLVLKYSSDFREYREVMAKVEHVKGVTGVGPFIINPMMVTHGERTATGVLLKGVDPELMPKVLDLPKYITAGSLEGLRREGAAPPERRVDSFFRDPAPPKGGSADPSAGVGGPKKPFLDAIRDEIAKDEERAAAGITEPSGEPRERGADARPRITDEPPMVGRDLTPEGGYKSELPDGDVLPDEYDPDPCKSPEQIKRLPGVVMGQTLAKQLGVSLGDCINITSPTIGVALGSSTIRPAVAKQFRVIALFEAGFDQYDSKLVYTDLFEAQSFYDQGDSVTGIEMKVDDIDQSGAISKEIEKLLANSVYRTMDWMDLNHGLFTALLIQQIVMSLVLAMIIVVAAFTVIATIIMVVLDKKKEIALLKAIGARNGAILRVFLYQGSIIGLVGTSLGLVLGYGGCRALAAYGFPLDPKVYFISRVPVLIRPTEFIITGLTAIAICLLATLFPALYAARLRPADGLRAE</sequence>
<evidence type="ECO:0000313" key="12">
    <source>
        <dbReference type="Proteomes" id="UP001370348"/>
    </source>
</evidence>
<evidence type="ECO:0000313" key="11">
    <source>
        <dbReference type="EMBL" id="WXB12325.1"/>
    </source>
</evidence>
<dbReference type="EMBL" id="CP089984">
    <property type="protein sequence ID" value="WXB12325.1"/>
    <property type="molecule type" value="Genomic_DNA"/>
</dbReference>
<accession>A0ABZ2LPP6</accession>
<evidence type="ECO:0000256" key="6">
    <source>
        <dbReference type="ARBA" id="ARBA00023136"/>
    </source>
</evidence>
<name>A0ABZ2LPP6_9BACT</name>
<dbReference type="RefSeq" id="WP_394821947.1">
    <property type="nucleotide sequence ID" value="NZ_CP089984.1"/>
</dbReference>
<evidence type="ECO:0000256" key="8">
    <source>
        <dbReference type="SAM" id="Phobius"/>
    </source>
</evidence>
<dbReference type="PANTHER" id="PTHR30489">
    <property type="entry name" value="LIPOPROTEIN-RELEASING SYSTEM TRANSMEMBRANE PROTEIN LOLE"/>
    <property type="match status" value="1"/>
</dbReference>
<feature type="transmembrane region" description="Helical" evidence="8">
    <location>
        <begin position="439"/>
        <end position="472"/>
    </location>
</feature>
<dbReference type="InterPro" id="IPR051447">
    <property type="entry name" value="Lipoprotein-release_system"/>
</dbReference>
<feature type="transmembrane region" description="Helical" evidence="8">
    <location>
        <begin position="391"/>
        <end position="418"/>
    </location>
</feature>
<comment type="similarity">
    <text evidence="2">Belongs to the ABC-4 integral membrane protein family. LolC/E subfamily.</text>
</comment>
<evidence type="ECO:0000256" key="5">
    <source>
        <dbReference type="ARBA" id="ARBA00022989"/>
    </source>
</evidence>
<protein>
    <submittedName>
        <fullName evidence="11">ABC transporter permease</fullName>
    </submittedName>
</protein>
<keyword evidence="3" id="KW-1003">Cell membrane</keyword>
<evidence type="ECO:0000259" key="10">
    <source>
        <dbReference type="Pfam" id="PF12704"/>
    </source>
</evidence>
<gene>
    <name evidence="11" type="ORF">LZC94_31310</name>
</gene>
<keyword evidence="6 8" id="KW-0472">Membrane</keyword>
<dbReference type="PANTHER" id="PTHR30489:SF0">
    <property type="entry name" value="LIPOPROTEIN-RELEASING SYSTEM TRANSMEMBRANE PROTEIN LOLE"/>
    <property type="match status" value="1"/>
</dbReference>
<evidence type="ECO:0000259" key="9">
    <source>
        <dbReference type="Pfam" id="PF02687"/>
    </source>
</evidence>
<dbReference type="InterPro" id="IPR025857">
    <property type="entry name" value="MacB_PCD"/>
</dbReference>
<evidence type="ECO:0000256" key="7">
    <source>
        <dbReference type="SAM" id="MobiDB-lite"/>
    </source>
</evidence>
<dbReference type="Pfam" id="PF02687">
    <property type="entry name" value="FtsX"/>
    <property type="match status" value="1"/>
</dbReference>
<keyword evidence="12" id="KW-1185">Reference proteome</keyword>
<dbReference type="Pfam" id="PF12704">
    <property type="entry name" value="MacB_PCD"/>
    <property type="match status" value="1"/>
</dbReference>
<feature type="compositionally biased region" description="Basic and acidic residues" evidence="7">
    <location>
        <begin position="203"/>
        <end position="218"/>
    </location>
</feature>
<evidence type="ECO:0000256" key="4">
    <source>
        <dbReference type="ARBA" id="ARBA00022692"/>
    </source>
</evidence>
<feature type="transmembrane region" description="Helical" evidence="8">
    <location>
        <begin position="492"/>
        <end position="515"/>
    </location>
</feature>
<feature type="compositionally biased region" description="Basic and acidic residues" evidence="7">
    <location>
        <begin position="141"/>
        <end position="155"/>
    </location>
</feature>
<evidence type="ECO:0000256" key="1">
    <source>
        <dbReference type="ARBA" id="ARBA00004651"/>
    </source>
</evidence>
<keyword evidence="4 8" id="KW-0812">Transmembrane</keyword>
<feature type="domain" description="ABC3 transporter permease C-terminal" evidence="9">
    <location>
        <begin position="395"/>
        <end position="517"/>
    </location>
</feature>
<feature type="region of interest" description="Disordered" evidence="7">
    <location>
        <begin position="141"/>
        <end position="178"/>
    </location>
</feature>
<evidence type="ECO:0000256" key="3">
    <source>
        <dbReference type="ARBA" id="ARBA00022475"/>
    </source>
</evidence>
<feature type="region of interest" description="Disordered" evidence="7">
    <location>
        <begin position="193"/>
        <end position="235"/>
    </location>
</feature>
<organism evidence="11 12">
    <name type="scientific">Pendulispora albinea</name>
    <dbReference type="NCBI Taxonomy" id="2741071"/>
    <lineage>
        <taxon>Bacteria</taxon>
        <taxon>Pseudomonadati</taxon>
        <taxon>Myxococcota</taxon>
        <taxon>Myxococcia</taxon>
        <taxon>Myxococcales</taxon>
        <taxon>Sorangiineae</taxon>
        <taxon>Pendulisporaceae</taxon>
        <taxon>Pendulispora</taxon>
    </lineage>
</organism>
<comment type="subcellular location">
    <subcellularLocation>
        <location evidence="1">Cell membrane</location>
        <topology evidence="1">Multi-pass membrane protein</topology>
    </subcellularLocation>
</comment>
<feature type="transmembrane region" description="Helical" evidence="8">
    <location>
        <begin position="20"/>
        <end position="42"/>
    </location>
</feature>
<dbReference type="Proteomes" id="UP001370348">
    <property type="component" value="Chromosome"/>
</dbReference>
<proteinExistence type="inferred from homology"/>